<dbReference type="AlphaFoldDB" id="A0A5C5Z2E6"/>
<name>A0A5C5Z2E6_9BACT</name>
<proteinExistence type="predicted"/>
<dbReference type="RefSeq" id="WP_419194215.1">
    <property type="nucleotide sequence ID" value="NZ_SJPJ01000001.1"/>
</dbReference>
<gene>
    <name evidence="2" type="ORF">CA13_25640</name>
</gene>
<dbReference type="GO" id="GO:0051536">
    <property type="term" value="F:iron-sulfur cluster binding"/>
    <property type="evidence" value="ECO:0007669"/>
    <property type="project" value="InterPro"/>
</dbReference>
<dbReference type="SMART" id="SM00729">
    <property type="entry name" value="Elp3"/>
    <property type="match status" value="1"/>
</dbReference>
<organism evidence="2 3">
    <name type="scientific">Novipirellula herctigrandis</name>
    <dbReference type="NCBI Taxonomy" id="2527986"/>
    <lineage>
        <taxon>Bacteria</taxon>
        <taxon>Pseudomonadati</taxon>
        <taxon>Planctomycetota</taxon>
        <taxon>Planctomycetia</taxon>
        <taxon>Pirellulales</taxon>
        <taxon>Pirellulaceae</taxon>
        <taxon>Novipirellula</taxon>
    </lineage>
</organism>
<dbReference type="GO" id="GO:0003824">
    <property type="term" value="F:catalytic activity"/>
    <property type="evidence" value="ECO:0007669"/>
    <property type="project" value="InterPro"/>
</dbReference>
<comment type="caution">
    <text evidence="2">The sequence shown here is derived from an EMBL/GenBank/DDBJ whole genome shotgun (WGS) entry which is preliminary data.</text>
</comment>
<evidence type="ECO:0000259" key="1">
    <source>
        <dbReference type="SMART" id="SM00729"/>
    </source>
</evidence>
<accession>A0A5C5Z2E6</accession>
<dbReference type="InterPro" id="IPR058240">
    <property type="entry name" value="rSAM_sf"/>
</dbReference>
<evidence type="ECO:0000313" key="3">
    <source>
        <dbReference type="Proteomes" id="UP000315010"/>
    </source>
</evidence>
<dbReference type="EMBL" id="SJPJ01000001">
    <property type="protein sequence ID" value="TWT81117.1"/>
    <property type="molecule type" value="Genomic_DNA"/>
</dbReference>
<sequence>MTDQFPQFTDSEIASLRGDRIDVSPKQPYAMLVEPERNASGEVIDVATIFLTNRECPFRCLMCDLWKNTLTETVAEGDIPGQIQFALDQLPAAREVKLYNSGSFFDRKAIPPEDYAEIATLVRGFDTVIVENHPKLCSDACETFRDLIAPAQLEIAIGLETCHPELLQTLNKGMQLSDFDSALRRLHDLDIRTRVFLLQSLPYLTKDEAIDWTLRSIDYALDRGVSCCSVIPTRSGNGMMETLVSQGKFSLPTSASLETVAELGLQRKSGRVFIDLWDCERFFLCDHCRSRRVERLRQMNLTQTVLEPIECPHC</sequence>
<reference evidence="2 3" key="1">
    <citation type="submission" date="2019-02" db="EMBL/GenBank/DDBJ databases">
        <title>Deep-cultivation of Planctomycetes and their phenomic and genomic characterization uncovers novel biology.</title>
        <authorList>
            <person name="Wiegand S."/>
            <person name="Jogler M."/>
            <person name="Boedeker C."/>
            <person name="Pinto D."/>
            <person name="Vollmers J."/>
            <person name="Rivas-Marin E."/>
            <person name="Kohn T."/>
            <person name="Peeters S.H."/>
            <person name="Heuer A."/>
            <person name="Rast P."/>
            <person name="Oberbeckmann S."/>
            <person name="Bunk B."/>
            <person name="Jeske O."/>
            <person name="Meyerdierks A."/>
            <person name="Storesund J.E."/>
            <person name="Kallscheuer N."/>
            <person name="Luecker S."/>
            <person name="Lage O.M."/>
            <person name="Pohl T."/>
            <person name="Merkel B.J."/>
            <person name="Hornburger P."/>
            <person name="Mueller R.-W."/>
            <person name="Bruemmer F."/>
            <person name="Labrenz M."/>
            <person name="Spormann A.M."/>
            <person name="Op Den Camp H."/>
            <person name="Overmann J."/>
            <person name="Amann R."/>
            <person name="Jetten M.S.M."/>
            <person name="Mascher T."/>
            <person name="Medema M.H."/>
            <person name="Devos D.P."/>
            <person name="Kaster A.-K."/>
            <person name="Ovreas L."/>
            <person name="Rohde M."/>
            <person name="Galperin M.Y."/>
            <person name="Jogler C."/>
        </authorList>
    </citation>
    <scope>NUCLEOTIDE SEQUENCE [LARGE SCALE GENOMIC DNA]</scope>
    <source>
        <strain evidence="2 3">CA13</strain>
    </source>
</reference>
<dbReference type="PIRSF" id="PIRSF004954">
    <property type="entry name" value="Radical_SAM"/>
    <property type="match status" value="1"/>
</dbReference>
<dbReference type="SFLD" id="SFLDS00029">
    <property type="entry name" value="Radical_SAM"/>
    <property type="match status" value="1"/>
</dbReference>
<dbReference type="InterPro" id="IPR005909">
    <property type="entry name" value="RaSEA"/>
</dbReference>
<dbReference type="InterPro" id="IPR006638">
    <property type="entry name" value="Elp3/MiaA/NifB-like_rSAM"/>
</dbReference>
<evidence type="ECO:0000313" key="2">
    <source>
        <dbReference type="EMBL" id="TWT81117.1"/>
    </source>
</evidence>
<protein>
    <recommendedName>
        <fullName evidence="1">Elp3/MiaA/NifB-like radical SAM core domain-containing protein</fullName>
    </recommendedName>
</protein>
<dbReference type="InterPro" id="IPR007197">
    <property type="entry name" value="rSAM"/>
</dbReference>
<feature type="domain" description="Elp3/MiaA/NifB-like radical SAM core" evidence="1">
    <location>
        <begin position="46"/>
        <end position="263"/>
    </location>
</feature>
<keyword evidence="3" id="KW-1185">Reference proteome</keyword>
<dbReference type="Proteomes" id="UP000315010">
    <property type="component" value="Unassembled WGS sequence"/>
</dbReference>
<dbReference type="SUPFAM" id="SSF102114">
    <property type="entry name" value="Radical SAM enzymes"/>
    <property type="match status" value="1"/>
</dbReference>